<dbReference type="EMBL" id="AP019389">
    <property type="protein sequence ID" value="BBI19865.1"/>
    <property type="molecule type" value="Genomic_DNA"/>
</dbReference>
<reference evidence="1 2" key="1">
    <citation type="submission" date="2019-01" db="EMBL/GenBank/DDBJ databases">
        <title>Complete genome sequence of Erythrobacter flavus KJ5.</title>
        <authorList>
            <person name="Kanesaki Y."/>
            <person name="Brotosudarmo T."/>
            <person name="Moriuchi R."/>
            <person name="Awai K."/>
        </authorList>
    </citation>
    <scope>NUCLEOTIDE SEQUENCE [LARGE SCALE GENOMIC DNA]</scope>
    <source>
        <strain evidence="1 2">KJ5</strain>
    </source>
</reference>
<evidence type="ECO:0000313" key="1">
    <source>
        <dbReference type="EMBL" id="BBI19865.1"/>
    </source>
</evidence>
<dbReference type="Proteomes" id="UP000290057">
    <property type="component" value="Chromosome"/>
</dbReference>
<dbReference type="AlphaFoldDB" id="A0A3T1CFW6"/>
<sequence length="73" mass="8027">MSDLLARVEAMTPEQREGAIEVLDALTRPLTVREIETFLRKGGVSRSRAIKIAGTVKHWHIVAMMGPEGNNNG</sequence>
<protein>
    <submittedName>
        <fullName evidence="1">Uncharacterized protein</fullName>
    </submittedName>
</protein>
<accession>A0A3T1CFW6</accession>
<keyword evidence="2" id="KW-1185">Reference proteome</keyword>
<proteinExistence type="predicted"/>
<gene>
    <name evidence="1" type="ORF">EKJ_07120</name>
</gene>
<evidence type="ECO:0000313" key="2">
    <source>
        <dbReference type="Proteomes" id="UP000290057"/>
    </source>
</evidence>
<name>A0A3T1CFW6_9SPHN</name>
<dbReference type="RefSeq" id="WP_130585926.1">
    <property type="nucleotide sequence ID" value="NZ_AP019389.1"/>
</dbReference>
<organism evidence="1 2">
    <name type="scientific">Qipengyuania flava</name>
    <dbReference type="NCBI Taxonomy" id="192812"/>
    <lineage>
        <taxon>Bacteria</taxon>
        <taxon>Pseudomonadati</taxon>
        <taxon>Pseudomonadota</taxon>
        <taxon>Alphaproteobacteria</taxon>
        <taxon>Sphingomonadales</taxon>
        <taxon>Erythrobacteraceae</taxon>
        <taxon>Qipengyuania</taxon>
    </lineage>
</organism>